<dbReference type="AlphaFoldDB" id="A0A849CGW7"/>
<dbReference type="InterPro" id="IPR050953">
    <property type="entry name" value="N4_N6_ade-DNA_methylase"/>
</dbReference>
<protein>
    <recommendedName>
        <fullName evidence="2">site-specific DNA-methyltransferase (adenine-specific)</fullName>
        <ecNumber evidence="2">2.1.1.72</ecNumber>
    </recommendedName>
</protein>
<dbReference type="RefSeq" id="WP_014668017.1">
    <property type="nucleotide sequence ID" value="NZ_CP030096.1"/>
</dbReference>
<dbReference type="PANTHER" id="PTHR33841:SF1">
    <property type="entry name" value="DNA METHYLTRANSFERASE A"/>
    <property type="match status" value="1"/>
</dbReference>
<dbReference type="PANTHER" id="PTHR33841">
    <property type="entry name" value="DNA METHYLTRANSFERASE YEEA-RELATED"/>
    <property type="match status" value="1"/>
</dbReference>
<dbReference type="Pfam" id="PF02384">
    <property type="entry name" value="N6_Mtase"/>
    <property type="match status" value="1"/>
</dbReference>
<dbReference type="Gene3D" id="3.40.50.150">
    <property type="entry name" value="Vaccinia Virus protein VP39"/>
    <property type="match status" value="1"/>
</dbReference>
<comment type="similarity">
    <text evidence="1">Belongs to the N(4)/N(6)-methyltransferase family.</text>
</comment>
<evidence type="ECO:0000256" key="1">
    <source>
        <dbReference type="ARBA" id="ARBA00006594"/>
    </source>
</evidence>
<keyword evidence="4 7" id="KW-0808">Transferase</keyword>
<proteinExistence type="inferred from homology"/>
<dbReference type="GO" id="GO:0008170">
    <property type="term" value="F:N-methyltransferase activity"/>
    <property type="evidence" value="ECO:0007669"/>
    <property type="project" value="InterPro"/>
</dbReference>
<organism evidence="7 8">
    <name type="scientific">Pasteurella multocida</name>
    <dbReference type="NCBI Taxonomy" id="747"/>
    <lineage>
        <taxon>Bacteria</taxon>
        <taxon>Pseudomonadati</taxon>
        <taxon>Pseudomonadota</taxon>
        <taxon>Gammaproteobacteria</taxon>
        <taxon>Pasteurellales</taxon>
        <taxon>Pasteurellaceae</taxon>
        <taxon>Pasteurella</taxon>
    </lineage>
</organism>
<evidence type="ECO:0000313" key="7">
    <source>
        <dbReference type="EMBL" id="NNI78762.1"/>
    </source>
</evidence>
<dbReference type="EC" id="2.1.1.72" evidence="2"/>
<dbReference type="SUPFAM" id="SSF53335">
    <property type="entry name" value="S-adenosyl-L-methionine-dependent methyltransferases"/>
    <property type="match status" value="1"/>
</dbReference>
<name>A0A849CGW7_PASMD</name>
<comment type="caution">
    <text evidence="7">The sequence shown here is derived from an EMBL/GenBank/DDBJ whole genome shotgun (WGS) entry which is preliminary data.</text>
</comment>
<evidence type="ECO:0000313" key="8">
    <source>
        <dbReference type="Proteomes" id="UP000540079"/>
    </source>
</evidence>
<sequence>MEIEFFLQTLMSNYYILIDKKSCRILTMKDYIDTLRNEILSPRTKFKRLQKENGLSNINQTIIRLSNLDYLKSLGAFFTPQELTTAAISQFSTAITTKSVVLDPCCGVGNLLIESSRQLGVSSSLSSTLQQWGSVLWGYDIEPNFIEITKLRLIIDALARGVELDCSIEQACNYLSNIEVKDALSVTRMELESVTHLFINPPFISIDSPKRDYWKQGKVNSAGVFFDFYLRALPIECDVVAILPDVLRSGSRYQSFRNFVDENLQGVCQIKGRFSAIADVDVFILAGRVKKTTNHIQWVETSHCDVALGDKYDVMIGPLVAYRDEQVGQSYPYFHPKNCKNWQVITTADEYRKFSGRVVSPPCVVIKRTSSPSDKYRAAATLINLKEPVAVENHLIVVTPKDKTLKSCQKLLKLLAKDEVNQFINQCIRARHLTVGVIKTIPLQF</sequence>
<dbReference type="InterPro" id="IPR029063">
    <property type="entry name" value="SAM-dependent_MTases_sf"/>
</dbReference>
<comment type="catalytic activity">
    <reaction evidence="5">
        <text>a 2'-deoxyadenosine in DNA + S-adenosyl-L-methionine = an N(6)-methyl-2'-deoxyadenosine in DNA + S-adenosyl-L-homocysteine + H(+)</text>
        <dbReference type="Rhea" id="RHEA:15197"/>
        <dbReference type="Rhea" id="RHEA-COMP:12418"/>
        <dbReference type="Rhea" id="RHEA-COMP:12419"/>
        <dbReference type="ChEBI" id="CHEBI:15378"/>
        <dbReference type="ChEBI" id="CHEBI:57856"/>
        <dbReference type="ChEBI" id="CHEBI:59789"/>
        <dbReference type="ChEBI" id="CHEBI:90615"/>
        <dbReference type="ChEBI" id="CHEBI:90616"/>
        <dbReference type="EC" id="2.1.1.72"/>
    </reaction>
</comment>
<evidence type="ECO:0000256" key="4">
    <source>
        <dbReference type="ARBA" id="ARBA00022679"/>
    </source>
</evidence>
<evidence type="ECO:0000256" key="5">
    <source>
        <dbReference type="ARBA" id="ARBA00047942"/>
    </source>
</evidence>
<feature type="domain" description="DNA methylase adenine-specific" evidence="6">
    <location>
        <begin position="72"/>
        <end position="203"/>
    </location>
</feature>
<evidence type="ECO:0000256" key="2">
    <source>
        <dbReference type="ARBA" id="ARBA00011900"/>
    </source>
</evidence>
<evidence type="ECO:0000259" key="6">
    <source>
        <dbReference type="Pfam" id="PF02384"/>
    </source>
</evidence>
<evidence type="ECO:0000256" key="3">
    <source>
        <dbReference type="ARBA" id="ARBA00022603"/>
    </source>
</evidence>
<dbReference type="GO" id="GO:0032259">
    <property type="term" value="P:methylation"/>
    <property type="evidence" value="ECO:0007669"/>
    <property type="project" value="UniProtKB-KW"/>
</dbReference>
<dbReference type="EMBL" id="PPVL01000004">
    <property type="protein sequence ID" value="NNI78762.1"/>
    <property type="molecule type" value="Genomic_DNA"/>
</dbReference>
<dbReference type="Proteomes" id="UP000540079">
    <property type="component" value="Unassembled WGS sequence"/>
</dbReference>
<gene>
    <name evidence="7" type="ORF">C2800_04905</name>
</gene>
<keyword evidence="3 7" id="KW-0489">Methyltransferase</keyword>
<dbReference type="InterPro" id="IPR003356">
    <property type="entry name" value="DNA_methylase_A-5"/>
</dbReference>
<dbReference type="GO" id="GO:0003677">
    <property type="term" value="F:DNA binding"/>
    <property type="evidence" value="ECO:0007669"/>
    <property type="project" value="InterPro"/>
</dbReference>
<dbReference type="GO" id="GO:0009007">
    <property type="term" value="F:site-specific DNA-methyltransferase (adenine-specific) activity"/>
    <property type="evidence" value="ECO:0007669"/>
    <property type="project" value="UniProtKB-EC"/>
</dbReference>
<dbReference type="PRINTS" id="PR00507">
    <property type="entry name" value="N12N6MTFRASE"/>
</dbReference>
<reference evidence="7 8" key="1">
    <citation type="journal article" date="2018" name="Front. Microbiol.">
        <title>Genetic and Phylogenetic Characteristics of Pasteurella multocida Isolates From Different Host Species.</title>
        <authorList>
            <person name="Peng Z."/>
            <person name="Liang W."/>
            <person name="Wang F."/>
            <person name="Xu Z."/>
            <person name="Xie Z."/>
            <person name="Lian Z."/>
            <person name="Hua L."/>
            <person name="Zhou R."/>
            <person name="Chen H."/>
            <person name="Wu B."/>
        </authorList>
    </citation>
    <scope>NUCLEOTIDE SEQUENCE [LARGE SCALE GENOMIC DNA]</scope>
    <source>
        <strain evidence="7 8">HNA06</strain>
    </source>
</reference>
<accession>A0A849CGW7</accession>